<gene>
    <name evidence="2" type="ORF">NIES37_60060</name>
</gene>
<dbReference type="Pfam" id="PF00657">
    <property type="entry name" value="Lipase_GDSL"/>
    <property type="match status" value="1"/>
</dbReference>
<dbReference type="GO" id="GO:0006629">
    <property type="term" value="P:lipid metabolic process"/>
    <property type="evidence" value="ECO:0007669"/>
    <property type="project" value="InterPro"/>
</dbReference>
<dbReference type="CDD" id="cd01846">
    <property type="entry name" value="fatty_acyltransferase_like"/>
    <property type="match status" value="1"/>
</dbReference>
<evidence type="ECO:0000256" key="1">
    <source>
        <dbReference type="ARBA" id="ARBA00022801"/>
    </source>
</evidence>
<keyword evidence="1" id="KW-0378">Hydrolase</keyword>
<dbReference type="EMBL" id="AP018248">
    <property type="protein sequence ID" value="BAZ01999.1"/>
    <property type="molecule type" value="Genomic_DNA"/>
</dbReference>
<dbReference type="KEGG" id="ttq:NIES37_60060"/>
<dbReference type="InterPro" id="IPR008265">
    <property type="entry name" value="Lipase_GDSL_AS"/>
</dbReference>
<evidence type="ECO:0000313" key="2">
    <source>
        <dbReference type="EMBL" id="BAZ01999.1"/>
    </source>
</evidence>
<dbReference type="AlphaFoldDB" id="A0A1Z4N8E8"/>
<dbReference type="Gene3D" id="3.40.50.1110">
    <property type="entry name" value="SGNH hydrolase"/>
    <property type="match status" value="1"/>
</dbReference>
<dbReference type="PANTHER" id="PTHR45648:SF22">
    <property type="entry name" value="GDSL LIPASE_ACYLHYDROLASE FAMILY PROTEIN (AFU_ORTHOLOGUE AFUA_4G14700)"/>
    <property type="match status" value="1"/>
</dbReference>
<organism evidence="2 3">
    <name type="scientific">Tolypothrix tenuis PCC 7101</name>
    <dbReference type="NCBI Taxonomy" id="231146"/>
    <lineage>
        <taxon>Bacteria</taxon>
        <taxon>Bacillati</taxon>
        <taxon>Cyanobacteriota</taxon>
        <taxon>Cyanophyceae</taxon>
        <taxon>Nostocales</taxon>
        <taxon>Tolypothrichaceae</taxon>
        <taxon>Tolypothrix</taxon>
    </lineage>
</organism>
<evidence type="ECO:0000313" key="3">
    <source>
        <dbReference type="Proteomes" id="UP000218785"/>
    </source>
</evidence>
<proteinExistence type="predicted"/>
<dbReference type="InterPro" id="IPR051058">
    <property type="entry name" value="GDSL_Est/Lipase"/>
</dbReference>
<accession>A0A1Z4N8E8</accession>
<reference evidence="2 3" key="1">
    <citation type="submission" date="2017-06" db="EMBL/GenBank/DDBJ databases">
        <title>Genome sequencing of cyanobaciteial culture collection at National Institute for Environmental Studies (NIES).</title>
        <authorList>
            <person name="Hirose Y."/>
            <person name="Shimura Y."/>
            <person name="Fujisawa T."/>
            <person name="Nakamura Y."/>
            <person name="Kawachi M."/>
        </authorList>
    </citation>
    <scope>NUCLEOTIDE SEQUENCE [LARGE SCALE GENOMIC DNA]</scope>
    <source>
        <strain evidence="2 3">NIES-37</strain>
    </source>
</reference>
<dbReference type="GO" id="GO:0016298">
    <property type="term" value="F:lipase activity"/>
    <property type="evidence" value="ECO:0007669"/>
    <property type="project" value="InterPro"/>
</dbReference>
<keyword evidence="3" id="KW-1185">Reference proteome</keyword>
<dbReference type="SUPFAM" id="SSF52266">
    <property type="entry name" value="SGNH hydrolase"/>
    <property type="match status" value="1"/>
</dbReference>
<sequence>MVILADSTKSSPNFHSEQINELYVFGDSLSDTGNVFKATQGLYPPSPPYFQGRYSNGPVWVEQLGSKLGLQNSKNINFACGGATTISGSLNGVPGVLAQVNNYTKSQPKINPNALYIIWAGANDYLYGSSNTNSAIANLSTALDSLLTVGAKTLLVANLPDLGKIPATSSTYNAANLSTVTNLHNAELTKSINLVQQKSGSGKKIIQLDVNHLYREAISHPEKFGFTNVTSACLATQASCNNPDKFLFWDSIHPTTAGHRILADTALKAISVSR</sequence>
<dbReference type="InterPro" id="IPR001087">
    <property type="entry name" value="GDSL"/>
</dbReference>
<protein>
    <submittedName>
        <fullName evidence="2">GDSL family lipase</fullName>
    </submittedName>
</protein>
<dbReference type="PROSITE" id="PS01098">
    <property type="entry name" value="LIPASE_GDSL_SER"/>
    <property type="match status" value="1"/>
</dbReference>
<dbReference type="PANTHER" id="PTHR45648">
    <property type="entry name" value="GDSL LIPASE/ACYLHYDROLASE FAMILY PROTEIN (AFU_ORTHOLOGUE AFUA_4G14700)"/>
    <property type="match status" value="1"/>
</dbReference>
<name>A0A1Z4N8E8_9CYAN</name>
<dbReference type="InterPro" id="IPR036514">
    <property type="entry name" value="SGNH_hydro_sf"/>
</dbReference>
<dbReference type="Proteomes" id="UP000218785">
    <property type="component" value="Chromosome"/>
</dbReference>